<feature type="transmembrane region" description="Helical" evidence="1">
    <location>
        <begin position="82"/>
        <end position="103"/>
    </location>
</feature>
<evidence type="ECO:0008006" key="4">
    <source>
        <dbReference type="Google" id="ProtNLM"/>
    </source>
</evidence>
<keyword evidence="1" id="KW-0472">Membrane</keyword>
<keyword evidence="3" id="KW-1185">Reference proteome</keyword>
<keyword evidence="1" id="KW-1133">Transmembrane helix</keyword>
<dbReference type="AlphaFoldDB" id="A0AAV5WLK3"/>
<evidence type="ECO:0000313" key="2">
    <source>
        <dbReference type="EMBL" id="GMT31410.1"/>
    </source>
</evidence>
<dbReference type="Proteomes" id="UP001432322">
    <property type="component" value="Unassembled WGS sequence"/>
</dbReference>
<proteinExistence type="predicted"/>
<evidence type="ECO:0000256" key="1">
    <source>
        <dbReference type="SAM" id="Phobius"/>
    </source>
</evidence>
<feature type="transmembrane region" description="Helical" evidence="1">
    <location>
        <begin position="54"/>
        <end position="75"/>
    </location>
</feature>
<gene>
    <name evidence="2" type="ORF">PFISCL1PPCAC_22707</name>
</gene>
<dbReference type="EMBL" id="BTSY01000006">
    <property type="protein sequence ID" value="GMT31410.1"/>
    <property type="molecule type" value="Genomic_DNA"/>
</dbReference>
<reference evidence="2" key="1">
    <citation type="submission" date="2023-10" db="EMBL/GenBank/DDBJ databases">
        <title>Genome assembly of Pristionchus species.</title>
        <authorList>
            <person name="Yoshida K."/>
            <person name="Sommer R.J."/>
        </authorList>
    </citation>
    <scope>NUCLEOTIDE SEQUENCE</scope>
    <source>
        <strain evidence="2">RS5133</strain>
    </source>
</reference>
<protein>
    <recommendedName>
        <fullName evidence="4">MARVEL domain-containing protein</fullName>
    </recommendedName>
</protein>
<organism evidence="2 3">
    <name type="scientific">Pristionchus fissidentatus</name>
    <dbReference type="NCBI Taxonomy" id="1538716"/>
    <lineage>
        <taxon>Eukaryota</taxon>
        <taxon>Metazoa</taxon>
        <taxon>Ecdysozoa</taxon>
        <taxon>Nematoda</taxon>
        <taxon>Chromadorea</taxon>
        <taxon>Rhabditida</taxon>
        <taxon>Rhabditina</taxon>
        <taxon>Diplogasteromorpha</taxon>
        <taxon>Diplogasteroidea</taxon>
        <taxon>Neodiplogasteridae</taxon>
        <taxon>Pristionchus</taxon>
    </lineage>
</organism>
<accession>A0AAV5WLK3</accession>
<evidence type="ECO:0000313" key="3">
    <source>
        <dbReference type="Proteomes" id="UP001432322"/>
    </source>
</evidence>
<keyword evidence="1" id="KW-0812">Transmembrane</keyword>
<feature type="transmembrane region" description="Helical" evidence="1">
    <location>
        <begin position="109"/>
        <end position="128"/>
    </location>
</feature>
<comment type="caution">
    <text evidence="2">The sequence shown here is derived from an EMBL/GenBank/DDBJ whole genome shotgun (WGS) entry which is preliminary data.</text>
</comment>
<name>A0AAV5WLK3_9BILA</name>
<sequence>MGDIKLNTRYLQSNRGIIKVLQIVFGFIICSLLCSNWYGGRSCFGEGRLGFCSGLNFVVVIINIVLFVINFLNIASLKLERTYSVIACVLFLIASALMIWFLIEVNSNRGWLVGATVLIIAEFLLFLWDVKILQGEASN</sequence>
<feature type="transmembrane region" description="Helical" evidence="1">
    <location>
        <begin position="20"/>
        <end position="39"/>
    </location>
</feature>